<dbReference type="AlphaFoldDB" id="A0A4C2A495"/>
<dbReference type="EMBL" id="BGZK01002459">
    <property type="protein sequence ID" value="GBP94083.1"/>
    <property type="molecule type" value="Genomic_DNA"/>
</dbReference>
<proteinExistence type="predicted"/>
<accession>A0A4C2A495</accession>
<keyword evidence="2" id="KW-1185">Reference proteome</keyword>
<gene>
    <name evidence="1" type="ORF">EVAR_103250_1</name>
</gene>
<dbReference type="Proteomes" id="UP000299102">
    <property type="component" value="Unassembled WGS sequence"/>
</dbReference>
<reference evidence="1 2" key="1">
    <citation type="journal article" date="2019" name="Commun. Biol.">
        <title>The bagworm genome reveals a unique fibroin gene that provides high tensile strength.</title>
        <authorList>
            <person name="Kono N."/>
            <person name="Nakamura H."/>
            <person name="Ohtoshi R."/>
            <person name="Tomita M."/>
            <person name="Numata K."/>
            <person name="Arakawa K."/>
        </authorList>
    </citation>
    <scope>NUCLEOTIDE SEQUENCE [LARGE SCALE GENOMIC DNA]</scope>
</reference>
<comment type="caution">
    <text evidence="1">The sequence shown here is derived from an EMBL/GenBank/DDBJ whole genome shotgun (WGS) entry which is preliminary data.</text>
</comment>
<protein>
    <submittedName>
        <fullName evidence="1">Uncharacterized protein</fullName>
    </submittedName>
</protein>
<evidence type="ECO:0000313" key="1">
    <source>
        <dbReference type="EMBL" id="GBP94083.1"/>
    </source>
</evidence>
<organism evidence="1 2">
    <name type="scientific">Eumeta variegata</name>
    <name type="common">Bagworm moth</name>
    <name type="synonym">Eumeta japonica</name>
    <dbReference type="NCBI Taxonomy" id="151549"/>
    <lineage>
        <taxon>Eukaryota</taxon>
        <taxon>Metazoa</taxon>
        <taxon>Ecdysozoa</taxon>
        <taxon>Arthropoda</taxon>
        <taxon>Hexapoda</taxon>
        <taxon>Insecta</taxon>
        <taxon>Pterygota</taxon>
        <taxon>Neoptera</taxon>
        <taxon>Endopterygota</taxon>
        <taxon>Lepidoptera</taxon>
        <taxon>Glossata</taxon>
        <taxon>Ditrysia</taxon>
        <taxon>Tineoidea</taxon>
        <taxon>Psychidae</taxon>
        <taxon>Oiketicinae</taxon>
        <taxon>Eumeta</taxon>
    </lineage>
</organism>
<sequence length="94" mass="10062">MQLIISGGPSRPQILKLSSCRTGVPSDGLSGDPFFEAPSGLSETFAACNTSGHAAKTFQLWREIEPARHFRCVNHASCPRPRASARAGPPALMR</sequence>
<name>A0A4C2A495_EUMVA</name>
<evidence type="ECO:0000313" key="2">
    <source>
        <dbReference type="Proteomes" id="UP000299102"/>
    </source>
</evidence>